<keyword evidence="9" id="KW-0539">Nucleus</keyword>
<dbReference type="InterPro" id="IPR004181">
    <property type="entry name" value="Znf_MIZ"/>
</dbReference>
<dbReference type="UniPathway" id="UPA00886"/>
<dbReference type="GO" id="GO:0000785">
    <property type="term" value="C:chromatin"/>
    <property type="evidence" value="ECO:0000318"/>
    <property type="project" value="GO_Central"/>
</dbReference>
<evidence type="ECO:0000256" key="6">
    <source>
        <dbReference type="ARBA" id="ARBA00022771"/>
    </source>
</evidence>
<dbReference type="InterPro" id="IPR019786">
    <property type="entry name" value="Zinc_finger_PHD-type_CS"/>
</dbReference>
<dbReference type="SMART" id="SM00249">
    <property type="entry name" value="PHD"/>
    <property type="match status" value="1"/>
</dbReference>
<dbReference type="SUPFAM" id="SSF57903">
    <property type="entry name" value="FYVE/PHD zinc finger"/>
    <property type="match status" value="1"/>
</dbReference>
<dbReference type="CDD" id="cd16792">
    <property type="entry name" value="SP-RING_Siz-like"/>
    <property type="match status" value="1"/>
</dbReference>
<dbReference type="GO" id="GO:0061665">
    <property type="term" value="F:SUMO ligase activity"/>
    <property type="evidence" value="ECO:0000318"/>
    <property type="project" value="GO_Central"/>
</dbReference>
<feature type="region of interest" description="Disordered" evidence="10">
    <location>
        <begin position="530"/>
        <end position="592"/>
    </location>
</feature>
<dbReference type="Gene3D" id="3.30.40.10">
    <property type="entry name" value="Zinc/RING finger domain, C3HC4 (zinc finger)"/>
    <property type="match status" value="2"/>
</dbReference>
<dbReference type="KEGG" id="jre:108997054"/>
<proteinExistence type="inferred from homology"/>
<protein>
    <submittedName>
        <fullName evidence="12">E3 SUMO-protein ligase SIZ1-like</fullName>
    </submittedName>
</protein>
<dbReference type="SMART" id="SM00513">
    <property type="entry name" value="SAP"/>
    <property type="match status" value="1"/>
</dbReference>
<organism evidence="11 12">
    <name type="scientific">Juglans regia</name>
    <name type="common">English walnut</name>
    <dbReference type="NCBI Taxonomy" id="51240"/>
    <lineage>
        <taxon>Eukaryota</taxon>
        <taxon>Viridiplantae</taxon>
        <taxon>Streptophyta</taxon>
        <taxon>Embryophyta</taxon>
        <taxon>Tracheophyta</taxon>
        <taxon>Spermatophyta</taxon>
        <taxon>Magnoliopsida</taxon>
        <taxon>eudicotyledons</taxon>
        <taxon>Gunneridae</taxon>
        <taxon>Pentapetalae</taxon>
        <taxon>rosids</taxon>
        <taxon>fabids</taxon>
        <taxon>Fagales</taxon>
        <taxon>Juglandaceae</taxon>
        <taxon>Juglans</taxon>
    </lineage>
</organism>
<dbReference type="Pfam" id="PF02037">
    <property type="entry name" value="SAP"/>
    <property type="match status" value="1"/>
</dbReference>
<reference evidence="12" key="1">
    <citation type="submission" date="2025-08" db="UniProtKB">
        <authorList>
            <consortium name="RefSeq"/>
        </authorList>
    </citation>
    <scope>IDENTIFICATION</scope>
    <source>
        <tissue evidence="12">Leaves</tissue>
    </source>
</reference>
<accession>A0A2I4FAL8</accession>
<dbReference type="AlphaFoldDB" id="A0A2I4FAL8"/>
<evidence type="ECO:0000256" key="5">
    <source>
        <dbReference type="ARBA" id="ARBA00022723"/>
    </source>
</evidence>
<dbReference type="RefSeq" id="XP_018828685.1">
    <property type="nucleotide sequence ID" value="XM_018973140.2"/>
</dbReference>
<keyword evidence="8" id="KW-0862">Zinc</keyword>
<evidence type="ECO:0000256" key="1">
    <source>
        <dbReference type="ARBA" id="ARBA00004123"/>
    </source>
</evidence>
<dbReference type="OrthoDB" id="28127at2759"/>
<keyword evidence="5" id="KW-0479">Metal-binding</keyword>
<dbReference type="CDD" id="cd15570">
    <property type="entry name" value="PHD_Bye1p_SIZ1_like"/>
    <property type="match status" value="1"/>
</dbReference>
<dbReference type="GeneID" id="108997054"/>
<evidence type="ECO:0000313" key="12">
    <source>
        <dbReference type="RefSeq" id="XP_018828685.1"/>
    </source>
</evidence>
<evidence type="ECO:0000256" key="3">
    <source>
        <dbReference type="ARBA" id="ARBA00005383"/>
    </source>
</evidence>
<dbReference type="SUPFAM" id="SSF68906">
    <property type="entry name" value="SAP domain"/>
    <property type="match status" value="1"/>
</dbReference>
<dbReference type="InterPro" id="IPR031141">
    <property type="entry name" value="SIZ1/2_SP-RING"/>
</dbReference>
<dbReference type="Gene3D" id="1.10.720.30">
    <property type="entry name" value="SAP domain"/>
    <property type="match status" value="1"/>
</dbReference>
<evidence type="ECO:0000256" key="9">
    <source>
        <dbReference type="ARBA" id="ARBA00023242"/>
    </source>
</evidence>
<dbReference type="InterPro" id="IPR001965">
    <property type="entry name" value="Znf_PHD"/>
</dbReference>
<feature type="region of interest" description="Disordered" evidence="10">
    <location>
        <begin position="806"/>
        <end position="858"/>
    </location>
</feature>
<dbReference type="Pfam" id="PF02891">
    <property type="entry name" value="zf-MIZ"/>
    <property type="match status" value="1"/>
</dbReference>
<dbReference type="InterPro" id="IPR011011">
    <property type="entry name" value="Znf_FYVE_PHD"/>
</dbReference>
<dbReference type="PROSITE" id="PS50800">
    <property type="entry name" value="SAP"/>
    <property type="match status" value="1"/>
</dbReference>
<dbReference type="PANTHER" id="PTHR10782">
    <property type="entry name" value="ZINC FINGER MIZ DOMAIN-CONTAINING PROTEIN"/>
    <property type="match status" value="1"/>
</dbReference>
<dbReference type="Gramene" id="Jr07_35140_p1">
    <property type="protein sequence ID" value="cds.Jr07_35140_p1"/>
    <property type="gene ID" value="Jr07_35140"/>
</dbReference>
<dbReference type="InterPro" id="IPR003034">
    <property type="entry name" value="SAP_dom"/>
</dbReference>
<dbReference type="PROSITE" id="PS01359">
    <property type="entry name" value="ZF_PHD_1"/>
    <property type="match status" value="1"/>
</dbReference>
<sequence length="858" mass="93738">MQKEMDLVSDCQGKLASFRIKELKDVLAQLGLSKQGRKQDLVDRILLVLSDEEVSTARGSAKKNIIGKNGAVKIIADAYRKIQNMESADLPTKGQIALETISLKPEGEFENSINSDVKICCPCGSSLPTESMIQCVDPSCQVQQHIGCVIVPERPLEGSPPVPLFYCEMCRIKRADPFWVTVVHILSPVKLVASTIPTDDTNPLQNVEKTFQLTKDDRDLLQNTEYDVQAWCILLNDSVSFRMQWPLHVDLQINGMQVRTVNRHGSQFLGANGRDDGAFIKLYIGEGINKISLSGRDARVFCFGIRLVRRRTVQQVLNLIPGEADGEAFEDALARVCRCIRGGDAGTNEDSDSDVELIADSITVSLRCPMSGSRMKVAGRFKSCAHMGCFDLEVFVELNQRSRKWQCPICLKNYSLEDIIIDPYFNRITTMMRHCGEDIMEINVKADGSWSAKTSGAYSDLAQWHFPDGSFCFVNDKAASSFEFPRQIKEEDDIKEHSGLNIGIRNQRGFTVSEHQHVVLSSRNRLEANNENSGQNVITMSSSATSRSGGDDENPSINQDSGGLIGIRISTNDGNEITSMSHSGPTFGIQNGSSALREDADIIVLSDSEEENNLVRSLSALPSVPDPYVEDPALNIGVSSCLGLFNVSESGNGSEIGLSPWPYSMGTQAGSAFQLFGTDSDVSDAFVDLDRTSVPCSVPMNGNIEASRSTVNSGGHILSSSVCYTSNEIDDGMVDNPMAFISEDPSLQNFLPIQSAEMLEQSNVEHPHPVLSGFEDWISLRVGSKGGIVDTDIGAHAVSAAANGLGLRNPNGSNEVTTNTDMNDEARSNRTNSRTLSGGPFSFPRQPRSVRQRTGVFQ</sequence>
<comment type="similarity">
    <text evidence="3">Belongs to the PIAS family.</text>
</comment>
<name>A0A2I4FAL8_JUGRE</name>
<dbReference type="STRING" id="51240.A0A2I4FAL8"/>
<evidence type="ECO:0000256" key="8">
    <source>
        <dbReference type="ARBA" id="ARBA00022833"/>
    </source>
</evidence>
<gene>
    <name evidence="12" type="primary">LOC108997054</name>
</gene>
<evidence type="ECO:0000256" key="7">
    <source>
        <dbReference type="ARBA" id="ARBA00022786"/>
    </source>
</evidence>
<comment type="pathway">
    <text evidence="2">Protein modification; protein sumoylation.</text>
</comment>
<dbReference type="Proteomes" id="UP000235220">
    <property type="component" value="Chromosome 7"/>
</dbReference>
<feature type="compositionally biased region" description="Polar residues" evidence="10">
    <location>
        <begin position="569"/>
        <end position="592"/>
    </location>
</feature>
<dbReference type="PROSITE" id="PS51044">
    <property type="entry name" value="ZF_SP_RING"/>
    <property type="match status" value="1"/>
</dbReference>
<evidence type="ECO:0000256" key="2">
    <source>
        <dbReference type="ARBA" id="ARBA00004718"/>
    </source>
</evidence>
<evidence type="ECO:0000313" key="11">
    <source>
        <dbReference type="Proteomes" id="UP000235220"/>
    </source>
</evidence>
<keyword evidence="11" id="KW-1185">Reference proteome</keyword>
<evidence type="ECO:0000256" key="4">
    <source>
        <dbReference type="ARBA" id="ARBA00022679"/>
    </source>
</evidence>
<comment type="subcellular location">
    <subcellularLocation>
        <location evidence="1">Nucleus</location>
    </subcellularLocation>
</comment>
<feature type="compositionally biased region" description="Polar residues" evidence="10">
    <location>
        <begin position="810"/>
        <end position="821"/>
    </location>
</feature>
<keyword evidence="6" id="KW-0863">Zinc-finger</keyword>
<keyword evidence="4" id="KW-0808">Transferase</keyword>
<evidence type="ECO:0000256" key="10">
    <source>
        <dbReference type="SAM" id="MobiDB-lite"/>
    </source>
</evidence>
<keyword evidence="7" id="KW-0833">Ubl conjugation pathway</keyword>
<dbReference type="GO" id="GO:0005634">
    <property type="term" value="C:nucleus"/>
    <property type="evidence" value="ECO:0007669"/>
    <property type="project" value="UniProtKB-SubCell"/>
</dbReference>
<dbReference type="InterPro" id="IPR036361">
    <property type="entry name" value="SAP_dom_sf"/>
</dbReference>
<feature type="compositionally biased region" description="Polar residues" evidence="10">
    <location>
        <begin position="530"/>
        <end position="548"/>
    </location>
</feature>
<dbReference type="GO" id="GO:0008270">
    <property type="term" value="F:zinc ion binding"/>
    <property type="evidence" value="ECO:0007669"/>
    <property type="project" value="UniProtKB-KW"/>
</dbReference>
<dbReference type="InterPro" id="IPR013083">
    <property type="entry name" value="Znf_RING/FYVE/PHD"/>
</dbReference>
<dbReference type="PANTHER" id="PTHR10782:SF102">
    <property type="entry name" value="E3 SUMO-PROTEIN LIGASE SIZ1"/>
    <property type="match status" value="1"/>
</dbReference>
<dbReference type="GO" id="GO:0016925">
    <property type="term" value="P:protein sumoylation"/>
    <property type="evidence" value="ECO:0000318"/>
    <property type="project" value="GO_Central"/>
</dbReference>